<dbReference type="Proteomes" id="UP000050280">
    <property type="component" value="Unassembled WGS sequence"/>
</dbReference>
<dbReference type="RefSeq" id="WP_054559520.1">
    <property type="nucleotide sequence ID" value="NZ_LDJX01000005.1"/>
</dbReference>
<dbReference type="STRING" id="1300341.I595_2451"/>
<reference evidence="2 3" key="1">
    <citation type="submission" date="2015-09" db="EMBL/GenBank/DDBJ databases">
        <title>Genome sequence of the marine flavobacterium Croceitalea dokdonensis DOKDO 023 that contains proton- and sodium-pumping rhodopsins.</title>
        <authorList>
            <person name="Kwon S.-K."/>
            <person name="Lee H.K."/>
            <person name="Kwak M.-J."/>
            <person name="Kim J.F."/>
        </authorList>
    </citation>
    <scope>NUCLEOTIDE SEQUENCE [LARGE SCALE GENOMIC DNA]</scope>
    <source>
        <strain evidence="2 3">DOKDO 023</strain>
    </source>
</reference>
<dbReference type="InterPro" id="IPR002645">
    <property type="entry name" value="STAS_dom"/>
</dbReference>
<name>A0A0P7ATH8_9FLAO</name>
<gene>
    <name evidence="2" type="ORF">I595_2451</name>
</gene>
<comment type="caution">
    <text evidence="2">The sequence shown here is derived from an EMBL/GenBank/DDBJ whole genome shotgun (WGS) entry which is preliminary data.</text>
</comment>
<dbReference type="Pfam" id="PF01740">
    <property type="entry name" value="STAS"/>
    <property type="match status" value="1"/>
</dbReference>
<dbReference type="EMBL" id="LDJX01000005">
    <property type="protein sequence ID" value="KPM31187.1"/>
    <property type="molecule type" value="Genomic_DNA"/>
</dbReference>
<accession>A0A0P7ATH8</accession>
<sequence length="100" mass="11093">MALEIKEQHGIFEILGTVTSQNLGALSIYFQTVLEKEESIVVNIEGVVKMDSSSALFFEKLYKEAAASHKVVTIVGKQNADIAKIMRMTKTDYILSPDRA</sequence>
<organism evidence="2 3">
    <name type="scientific">Croceitalea dokdonensis DOKDO 023</name>
    <dbReference type="NCBI Taxonomy" id="1300341"/>
    <lineage>
        <taxon>Bacteria</taxon>
        <taxon>Pseudomonadati</taxon>
        <taxon>Bacteroidota</taxon>
        <taxon>Flavobacteriia</taxon>
        <taxon>Flavobacteriales</taxon>
        <taxon>Flavobacteriaceae</taxon>
        <taxon>Croceitalea</taxon>
    </lineage>
</organism>
<evidence type="ECO:0000313" key="2">
    <source>
        <dbReference type="EMBL" id="KPM31187.1"/>
    </source>
</evidence>
<dbReference type="AlphaFoldDB" id="A0A0P7ATH8"/>
<dbReference type="InterPro" id="IPR036513">
    <property type="entry name" value="STAS_dom_sf"/>
</dbReference>
<dbReference type="Gene3D" id="3.30.750.24">
    <property type="entry name" value="STAS domain"/>
    <property type="match status" value="1"/>
</dbReference>
<dbReference type="PROSITE" id="PS50801">
    <property type="entry name" value="STAS"/>
    <property type="match status" value="1"/>
</dbReference>
<feature type="domain" description="STAS" evidence="1">
    <location>
        <begin position="1"/>
        <end position="100"/>
    </location>
</feature>
<dbReference type="SUPFAM" id="SSF52091">
    <property type="entry name" value="SpoIIaa-like"/>
    <property type="match status" value="1"/>
</dbReference>
<keyword evidence="3" id="KW-1185">Reference proteome</keyword>
<dbReference type="OrthoDB" id="1163458at2"/>
<proteinExistence type="predicted"/>
<protein>
    <recommendedName>
        <fullName evidence="1">STAS domain-containing protein</fullName>
    </recommendedName>
</protein>
<evidence type="ECO:0000313" key="3">
    <source>
        <dbReference type="Proteomes" id="UP000050280"/>
    </source>
</evidence>
<evidence type="ECO:0000259" key="1">
    <source>
        <dbReference type="PROSITE" id="PS50801"/>
    </source>
</evidence>